<evidence type="ECO:0000259" key="3">
    <source>
        <dbReference type="PROSITE" id="PS50240"/>
    </source>
</evidence>
<dbReference type="Proteomes" id="UP000265040">
    <property type="component" value="Chromosome 9"/>
</dbReference>
<accession>A0A7N6C454</accession>
<dbReference type="Ensembl" id="ENSATET00000065440.1">
    <property type="protein sequence ID" value="ENSATEP00000071464.1"/>
    <property type="gene ID" value="ENSATEG00000029703.1"/>
</dbReference>
<feature type="chain" id="PRO_5031343539" description="Peptidase S1 domain-containing protein" evidence="2">
    <location>
        <begin position="18"/>
        <end position="260"/>
    </location>
</feature>
<evidence type="ECO:0000313" key="5">
    <source>
        <dbReference type="Proteomes" id="UP000265040"/>
    </source>
</evidence>
<dbReference type="RefSeq" id="XP_026199441.1">
    <property type="nucleotide sequence ID" value="XM_026343656.1"/>
</dbReference>
<reference evidence="4" key="1">
    <citation type="submission" date="2021-04" db="EMBL/GenBank/DDBJ databases">
        <authorList>
            <consortium name="Wellcome Sanger Institute Data Sharing"/>
        </authorList>
    </citation>
    <scope>NUCLEOTIDE SEQUENCE [LARGE SCALE GENOMIC DNA]</scope>
</reference>
<protein>
    <recommendedName>
        <fullName evidence="3">Peptidase S1 domain-containing protein</fullName>
    </recommendedName>
</protein>
<name>A0A7N6C454_ANATE</name>
<evidence type="ECO:0000256" key="2">
    <source>
        <dbReference type="SAM" id="SignalP"/>
    </source>
</evidence>
<dbReference type="GeneTree" id="ENSGT00390000009571"/>
<dbReference type="SMART" id="SM00020">
    <property type="entry name" value="Tryp_SPc"/>
    <property type="match status" value="1"/>
</dbReference>
<keyword evidence="2" id="KW-0732">Signal</keyword>
<evidence type="ECO:0000256" key="1">
    <source>
        <dbReference type="ARBA" id="ARBA00023157"/>
    </source>
</evidence>
<proteinExistence type="predicted"/>
<dbReference type="GO" id="GO:0004252">
    <property type="term" value="F:serine-type endopeptidase activity"/>
    <property type="evidence" value="ECO:0007669"/>
    <property type="project" value="InterPro"/>
</dbReference>
<dbReference type="OrthoDB" id="8440449at2759"/>
<dbReference type="InterPro" id="IPR018114">
    <property type="entry name" value="TRYPSIN_HIS"/>
</dbReference>
<dbReference type="InterPro" id="IPR001314">
    <property type="entry name" value="Peptidase_S1A"/>
</dbReference>
<dbReference type="PRINTS" id="PR00722">
    <property type="entry name" value="CHYMOTRYPSIN"/>
</dbReference>
<organism evidence="4 5">
    <name type="scientific">Anabas testudineus</name>
    <name type="common">Climbing perch</name>
    <name type="synonym">Anthias testudineus</name>
    <dbReference type="NCBI Taxonomy" id="64144"/>
    <lineage>
        <taxon>Eukaryota</taxon>
        <taxon>Metazoa</taxon>
        <taxon>Chordata</taxon>
        <taxon>Craniata</taxon>
        <taxon>Vertebrata</taxon>
        <taxon>Euteleostomi</taxon>
        <taxon>Actinopterygii</taxon>
        <taxon>Neopterygii</taxon>
        <taxon>Teleostei</taxon>
        <taxon>Neoteleostei</taxon>
        <taxon>Acanthomorphata</taxon>
        <taxon>Anabantaria</taxon>
        <taxon>Anabantiformes</taxon>
        <taxon>Anabantoidei</taxon>
        <taxon>Anabantidae</taxon>
        <taxon>Anabas</taxon>
    </lineage>
</organism>
<dbReference type="PANTHER" id="PTHR24271:SF96">
    <property type="entry name" value="GRANZYME A-RELATED"/>
    <property type="match status" value="1"/>
</dbReference>
<keyword evidence="5" id="KW-1185">Reference proteome</keyword>
<dbReference type="InterPro" id="IPR001254">
    <property type="entry name" value="Trypsin_dom"/>
</dbReference>
<dbReference type="SUPFAM" id="SSF50494">
    <property type="entry name" value="Trypsin-like serine proteases"/>
    <property type="match status" value="1"/>
</dbReference>
<dbReference type="GeneID" id="113150906"/>
<dbReference type="InParanoid" id="A0A7N6C454"/>
<dbReference type="Gene3D" id="2.40.10.10">
    <property type="entry name" value="Trypsin-like serine proteases"/>
    <property type="match status" value="2"/>
</dbReference>
<dbReference type="AlphaFoldDB" id="A0A7N6C454"/>
<evidence type="ECO:0000313" key="4">
    <source>
        <dbReference type="Ensembl" id="ENSATEP00000071464.1"/>
    </source>
</evidence>
<dbReference type="PROSITE" id="PS50240">
    <property type="entry name" value="TRYPSIN_DOM"/>
    <property type="match status" value="1"/>
</dbReference>
<dbReference type="PROSITE" id="PS00134">
    <property type="entry name" value="TRYPSIN_HIS"/>
    <property type="match status" value="1"/>
</dbReference>
<dbReference type="Pfam" id="PF00089">
    <property type="entry name" value="Trypsin"/>
    <property type="match status" value="1"/>
</dbReference>
<dbReference type="InterPro" id="IPR043504">
    <property type="entry name" value="Peptidase_S1_PA_chymotrypsin"/>
</dbReference>
<dbReference type="InterPro" id="IPR009003">
    <property type="entry name" value="Peptidase_S1_PA"/>
</dbReference>
<feature type="domain" description="Peptidase S1" evidence="3">
    <location>
        <begin position="23"/>
        <end position="257"/>
    </location>
</feature>
<dbReference type="GO" id="GO:0006508">
    <property type="term" value="P:proteolysis"/>
    <property type="evidence" value="ECO:0007669"/>
    <property type="project" value="InterPro"/>
</dbReference>
<dbReference type="PANTHER" id="PTHR24271">
    <property type="entry name" value="KALLIKREIN-RELATED"/>
    <property type="match status" value="1"/>
</dbReference>
<reference evidence="4" key="2">
    <citation type="submission" date="2025-08" db="UniProtKB">
        <authorList>
            <consortium name="Ensembl"/>
        </authorList>
    </citation>
    <scope>IDENTIFICATION</scope>
</reference>
<sequence length="260" mass="28149">MKLCIVLVFALAGAALGSIEKRIVGSKTCDKERHYHVQVSHVDGGRTCGGALLNTRWLITASHCGEQNVKVQLALNSDQSTFQKAKSWFKSLFKGKPKVTEQIIGTKQQFTFKGEDEKPHDIMLIKLNQDVSVKLPVIKLPPVDCAKPEQGKEVKIGGFGAKKAGGKAPDTLKCGVTEISQCGENDKPASQYSSDEASLMCAFKSGVESCSGDAGSAVEYNNLLHGIIISQPADTCASTIVMLNICSYRKWIDETMQKNP</sequence>
<feature type="signal peptide" evidence="2">
    <location>
        <begin position="1"/>
        <end position="17"/>
    </location>
</feature>
<reference evidence="4" key="3">
    <citation type="submission" date="2025-09" db="UniProtKB">
        <authorList>
            <consortium name="Ensembl"/>
        </authorList>
    </citation>
    <scope>IDENTIFICATION</scope>
</reference>
<keyword evidence="1" id="KW-1015">Disulfide bond</keyword>